<dbReference type="NCBIfam" id="TIGR00614">
    <property type="entry name" value="recQ_fam"/>
    <property type="match status" value="1"/>
</dbReference>
<dbReference type="OrthoDB" id="18781at2759"/>
<dbReference type="PANTHER" id="PTHR13710">
    <property type="entry name" value="DNA HELICASE RECQ FAMILY MEMBER"/>
    <property type="match status" value="1"/>
</dbReference>
<evidence type="ECO:0000256" key="6">
    <source>
        <dbReference type="ARBA" id="ARBA00022840"/>
    </source>
</evidence>
<feature type="domain" description="Helicase C-terminal" evidence="15">
    <location>
        <begin position="548"/>
        <end position="715"/>
    </location>
</feature>
<dbReference type="Pfam" id="PF00271">
    <property type="entry name" value="Helicase_C"/>
    <property type="match status" value="1"/>
</dbReference>
<keyword evidence="7" id="KW-0238">DNA-binding</keyword>
<dbReference type="AlphaFoldDB" id="A0A0K2UMV1"/>
<feature type="compositionally biased region" description="Acidic residues" evidence="13">
    <location>
        <begin position="142"/>
        <end position="160"/>
    </location>
</feature>
<evidence type="ECO:0000256" key="9">
    <source>
        <dbReference type="ARBA" id="ARBA00023242"/>
    </source>
</evidence>
<dbReference type="InterPro" id="IPR001650">
    <property type="entry name" value="Helicase_C-like"/>
</dbReference>
<proteinExistence type="inferred from homology"/>
<dbReference type="SMART" id="SM00490">
    <property type="entry name" value="HELICc"/>
    <property type="match status" value="1"/>
</dbReference>
<evidence type="ECO:0000259" key="14">
    <source>
        <dbReference type="PROSITE" id="PS51192"/>
    </source>
</evidence>
<dbReference type="GO" id="GO:0005634">
    <property type="term" value="C:nucleus"/>
    <property type="evidence" value="ECO:0007669"/>
    <property type="project" value="UniProtKB-SubCell"/>
</dbReference>
<name>A0A0K2UMV1_LEPSM</name>
<evidence type="ECO:0000256" key="10">
    <source>
        <dbReference type="ARBA" id="ARBA00034617"/>
    </source>
</evidence>
<keyword evidence="5 16" id="KW-0347">Helicase</keyword>
<dbReference type="SMART" id="SM00487">
    <property type="entry name" value="DEXDc"/>
    <property type="match status" value="1"/>
</dbReference>
<dbReference type="GO" id="GO:0009378">
    <property type="term" value="F:four-way junction helicase activity"/>
    <property type="evidence" value="ECO:0007669"/>
    <property type="project" value="TreeGrafter"/>
</dbReference>
<evidence type="ECO:0000259" key="15">
    <source>
        <dbReference type="PROSITE" id="PS51194"/>
    </source>
</evidence>
<dbReference type="GO" id="GO:0005524">
    <property type="term" value="F:ATP binding"/>
    <property type="evidence" value="ECO:0007669"/>
    <property type="project" value="UniProtKB-KW"/>
</dbReference>
<comment type="catalytic activity">
    <reaction evidence="10">
        <text>Couples ATP hydrolysis with the unwinding of duplex DNA by translocating in the 3'-5' direction.</text>
        <dbReference type="EC" id="5.6.2.4"/>
    </reaction>
</comment>
<comment type="catalytic activity">
    <reaction evidence="12">
        <text>ATP + H2O = ADP + phosphate + H(+)</text>
        <dbReference type="Rhea" id="RHEA:13065"/>
        <dbReference type="ChEBI" id="CHEBI:15377"/>
        <dbReference type="ChEBI" id="CHEBI:15378"/>
        <dbReference type="ChEBI" id="CHEBI:30616"/>
        <dbReference type="ChEBI" id="CHEBI:43474"/>
        <dbReference type="ChEBI" id="CHEBI:456216"/>
    </reaction>
</comment>
<dbReference type="Pfam" id="PF00270">
    <property type="entry name" value="DEAD"/>
    <property type="match status" value="1"/>
</dbReference>
<evidence type="ECO:0000256" key="5">
    <source>
        <dbReference type="ARBA" id="ARBA00022806"/>
    </source>
</evidence>
<keyword evidence="9" id="KW-0539">Nucleus</keyword>
<dbReference type="GO" id="GO:0016787">
    <property type="term" value="F:hydrolase activity"/>
    <property type="evidence" value="ECO:0007669"/>
    <property type="project" value="UniProtKB-KW"/>
</dbReference>
<evidence type="ECO:0000256" key="7">
    <source>
        <dbReference type="ARBA" id="ARBA00023125"/>
    </source>
</evidence>
<dbReference type="GO" id="GO:0043138">
    <property type="term" value="F:3'-5' DNA helicase activity"/>
    <property type="evidence" value="ECO:0007669"/>
    <property type="project" value="UniProtKB-EC"/>
</dbReference>
<feature type="compositionally biased region" description="Polar residues" evidence="13">
    <location>
        <begin position="220"/>
        <end position="230"/>
    </location>
</feature>
<dbReference type="PANTHER" id="PTHR13710:SF108">
    <property type="entry name" value="ATP-DEPENDENT DNA HELICASE Q4"/>
    <property type="match status" value="1"/>
</dbReference>
<dbReference type="Gene3D" id="3.40.50.300">
    <property type="entry name" value="P-loop containing nucleotide triphosphate hydrolases"/>
    <property type="match status" value="2"/>
</dbReference>
<dbReference type="InterPro" id="IPR014001">
    <property type="entry name" value="Helicase_ATP-bd"/>
</dbReference>
<dbReference type="GO" id="GO:0005694">
    <property type="term" value="C:chromosome"/>
    <property type="evidence" value="ECO:0007669"/>
    <property type="project" value="TreeGrafter"/>
</dbReference>
<evidence type="ECO:0000256" key="8">
    <source>
        <dbReference type="ARBA" id="ARBA00023235"/>
    </source>
</evidence>
<accession>A0A0K2UMV1</accession>
<dbReference type="GO" id="GO:0000724">
    <property type="term" value="P:double-strand break repair via homologous recombination"/>
    <property type="evidence" value="ECO:0007669"/>
    <property type="project" value="TreeGrafter"/>
</dbReference>
<evidence type="ECO:0000256" key="13">
    <source>
        <dbReference type="SAM" id="MobiDB-lite"/>
    </source>
</evidence>
<dbReference type="FunFam" id="3.40.50.300:FF:000772">
    <property type="entry name" value="ATP-dependent DNA helicase Q4"/>
    <property type="match status" value="1"/>
</dbReference>
<evidence type="ECO:0000256" key="4">
    <source>
        <dbReference type="ARBA" id="ARBA00022801"/>
    </source>
</evidence>
<organism evidence="16">
    <name type="scientific">Lepeophtheirus salmonis</name>
    <name type="common">Salmon louse</name>
    <name type="synonym">Caligus salmonis</name>
    <dbReference type="NCBI Taxonomy" id="72036"/>
    <lineage>
        <taxon>Eukaryota</taxon>
        <taxon>Metazoa</taxon>
        <taxon>Ecdysozoa</taxon>
        <taxon>Arthropoda</taxon>
        <taxon>Crustacea</taxon>
        <taxon>Multicrustacea</taxon>
        <taxon>Hexanauplia</taxon>
        <taxon>Copepoda</taxon>
        <taxon>Siphonostomatoida</taxon>
        <taxon>Caligidae</taxon>
        <taxon>Lepeophtheirus</taxon>
    </lineage>
</organism>
<dbReference type="InterPro" id="IPR004589">
    <property type="entry name" value="DNA_helicase_ATP-dep_RecQ"/>
</dbReference>
<evidence type="ECO:0000256" key="1">
    <source>
        <dbReference type="ARBA" id="ARBA00004123"/>
    </source>
</evidence>
<dbReference type="EMBL" id="HACA01022227">
    <property type="protein sequence ID" value="CDW39588.1"/>
    <property type="molecule type" value="Transcribed_RNA"/>
</dbReference>
<feature type="domain" description="Helicase ATP-binding" evidence="14">
    <location>
        <begin position="354"/>
        <end position="526"/>
    </location>
</feature>
<dbReference type="InterPro" id="IPR027417">
    <property type="entry name" value="P-loop_NTPase"/>
</dbReference>
<dbReference type="PROSITE" id="PS51192">
    <property type="entry name" value="HELICASE_ATP_BIND_1"/>
    <property type="match status" value="1"/>
</dbReference>
<feature type="region of interest" description="Disordered" evidence="13">
    <location>
        <begin position="266"/>
        <end position="300"/>
    </location>
</feature>
<evidence type="ECO:0000256" key="11">
    <source>
        <dbReference type="ARBA" id="ARBA00034808"/>
    </source>
</evidence>
<dbReference type="GO" id="GO:0005737">
    <property type="term" value="C:cytoplasm"/>
    <property type="evidence" value="ECO:0007669"/>
    <property type="project" value="TreeGrafter"/>
</dbReference>
<evidence type="ECO:0000256" key="2">
    <source>
        <dbReference type="ARBA" id="ARBA00005446"/>
    </source>
</evidence>
<dbReference type="PROSITE" id="PS51194">
    <property type="entry name" value="HELICASE_CTER"/>
    <property type="match status" value="1"/>
</dbReference>
<evidence type="ECO:0000256" key="3">
    <source>
        <dbReference type="ARBA" id="ARBA00022741"/>
    </source>
</evidence>
<sequence length="1007" mass="114906">MGESVESVRRQKLINTFRHSKAKIKEWEKEFTLKNRGEKASLLKAPKEIQVCYKNCKKIQYFLDKPDLVVQNPPSSSSSTWGSHLNVAANRKASKRQESSERLSSLVLLDSQSLGPPKVRTSLKRKKRGASSSLIGNLHDEENTEEDKEDMKDEEGDSDVFTEIPSSASQLKVAPSSEKSTIALTRRIDGPNTTTITKPQDSEEEEETPQSKRPRLEQDPSPSTQEVQSSMKDKLLSKKNSWNENYRRINLKKKCFTRFNKGIARKREANANKSKFRSKGKSYQPSQSKKNLKLPPTSDMSSSIVIPEPLLPVVEIEATSKLRSMSDEDLDTMVHEALISFGHSEFRRGQKEAIFRILRGESTLVVLSTGSGKSLIYQIPAYLLAKEDSRLTIVVSPLVSLMEDQLRNMPTLIQADLFHSDLGRTQLVKIKDGLRENKLAILFMTPETLFSQLKTLKEFIPRLGFVCIDEAHCMSQWSHNFRPAYFQLGGAIRESLKATTILGLTATATEKTITTIAERLQVDSEGGIIKGTVLRKNLLMSVSKDFRRDEALIEMLNSEKFSALGSIIIYCTRREECERVAAIIRTRRRGENSSKNNIIASSFHAGLSHAKRKRIYNDFISGKLKIIVATIAFGMGINKSDIRGVVHYNMPSTLESYVQEIGRAGRDENESYCHLFMDAKGKDLNELKRHVFSNSVDRVIVRKFVGCIFNDKTFTRDKEEYRDVVLSTFKLIELLDMPEENITTLMCYLENHEKQWIRVGRQISDVVKIQIYGSTDKIRNSVPDHRILDYIILNKTSDTSYRVTEMAKELQVTCEHVWDALARLKYAGVTIDYGQPGFHLRVRNDVSENDLDDIQNLLCDKIFQREKNEINKLQRTFRTFLNVSHDTWRTCIESFDHGNCDKLNAYINDYFSEQAEETTQVSDSLSSSTVDEIPIRQQIRQFLSIYSDQSWTGRSIARVFHGIPSPNFPAQTWYRARGYWKAFMDIDFNAILRLATKEIVGMRTGLS</sequence>
<keyword evidence="6" id="KW-0067">ATP-binding</keyword>
<comment type="similarity">
    <text evidence="2">Belongs to the helicase family. RecQ subfamily.</text>
</comment>
<keyword evidence="3" id="KW-0547">Nucleotide-binding</keyword>
<keyword evidence="8" id="KW-0413">Isomerase</keyword>
<evidence type="ECO:0000313" key="16">
    <source>
        <dbReference type="EMBL" id="CDW39588.1"/>
    </source>
</evidence>
<dbReference type="EC" id="5.6.2.4" evidence="11"/>
<dbReference type="SUPFAM" id="SSF52540">
    <property type="entry name" value="P-loop containing nucleoside triphosphate hydrolases"/>
    <property type="match status" value="1"/>
</dbReference>
<dbReference type="InterPro" id="IPR011545">
    <property type="entry name" value="DEAD/DEAH_box_helicase_dom"/>
</dbReference>
<evidence type="ECO:0000256" key="12">
    <source>
        <dbReference type="ARBA" id="ARBA00049360"/>
    </source>
</evidence>
<protein>
    <recommendedName>
        <fullName evidence="11">DNA 3'-5' helicase</fullName>
        <ecNumber evidence="11">5.6.2.4</ecNumber>
    </recommendedName>
</protein>
<comment type="subcellular location">
    <subcellularLocation>
        <location evidence="1">Nucleus</location>
    </subcellularLocation>
</comment>
<keyword evidence="4" id="KW-0378">Hydrolase</keyword>
<dbReference type="GO" id="GO:0003677">
    <property type="term" value="F:DNA binding"/>
    <property type="evidence" value="ECO:0007669"/>
    <property type="project" value="UniProtKB-KW"/>
</dbReference>
<reference evidence="16" key="1">
    <citation type="submission" date="2014-05" db="EMBL/GenBank/DDBJ databases">
        <authorList>
            <person name="Chronopoulou M."/>
        </authorList>
    </citation>
    <scope>NUCLEOTIDE SEQUENCE</scope>
    <source>
        <tissue evidence="16">Whole organism</tissue>
    </source>
</reference>
<feature type="region of interest" description="Disordered" evidence="13">
    <location>
        <begin position="114"/>
        <end position="239"/>
    </location>
</feature>